<feature type="region of interest" description="Disordered" evidence="1">
    <location>
        <begin position="1"/>
        <end position="30"/>
    </location>
</feature>
<evidence type="ECO:0000313" key="3">
    <source>
        <dbReference type="Proteomes" id="UP001162972"/>
    </source>
</evidence>
<accession>A0AAD6JEY6</accession>
<reference evidence="2 3" key="1">
    <citation type="journal article" date="2023" name="Int. J. Mol. Sci.">
        <title>De Novo Assembly and Annotation of 11 Diverse Shrub Willow (Salix) Genomes Reveals Novel Gene Organization in Sex-Linked Regions.</title>
        <authorList>
            <person name="Hyden B."/>
            <person name="Feng K."/>
            <person name="Yates T.B."/>
            <person name="Jawdy S."/>
            <person name="Cereghino C."/>
            <person name="Smart L.B."/>
            <person name="Muchero W."/>
        </authorList>
    </citation>
    <scope>NUCLEOTIDE SEQUENCE [LARGE SCALE GENOMIC DNA]</scope>
    <source>
        <tissue evidence="2">Shoot tip</tissue>
    </source>
</reference>
<gene>
    <name evidence="2" type="ORF">OIU84_012103</name>
</gene>
<protein>
    <submittedName>
        <fullName evidence="2">Uncharacterized protein</fullName>
    </submittedName>
</protein>
<sequence length="30" mass="3560">MYTSLVQGKIPQRECQKSRTVSLDERKKSY</sequence>
<dbReference type="Proteomes" id="UP001162972">
    <property type="component" value="Chromosome 2"/>
</dbReference>
<dbReference type="EMBL" id="JAPFFJ010000017">
    <property type="protein sequence ID" value="KAJ6403838.1"/>
    <property type="molecule type" value="Genomic_DNA"/>
</dbReference>
<evidence type="ECO:0000313" key="2">
    <source>
        <dbReference type="EMBL" id="KAJ6403838.1"/>
    </source>
</evidence>
<evidence type="ECO:0000256" key="1">
    <source>
        <dbReference type="SAM" id="MobiDB-lite"/>
    </source>
</evidence>
<name>A0AAD6JEY6_9ROSI</name>
<dbReference type="AlphaFoldDB" id="A0AAD6JEY6"/>
<keyword evidence="3" id="KW-1185">Reference proteome</keyword>
<feature type="compositionally biased region" description="Basic and acidic residues" evidence="1">
    <location>
        <begin position="11"/>
        <end position="30"/>
    </location>
</feature>
<organism evidence="2 3">
    <name type="scientific">Salix udensis</name>
    <dbReference type="NCBI Taxonomy" id="889485"/>
    <lineage>
        <taxon>Eukaryota</taxon>
        <taxon>Viridiplantae</taxon>
        <taxon>Streptophyta</taxon>
        <taxon>Embryophyta</taxon>
        <taxon>Tracheophyta</taxon>
        <taxon>Spermatophyta</taxon>
        <taxon>Magnoliopsida</taxon>
        <taxon>eudicotyledons</taxon>
        <taxon>Gunneridae</taxon>
        <taxon>Pentapetalae</taxon>
        <taxon>rosids</taxon>
        <taxon>fabids</taxon>
        <taxon>Malpighiales</taxon>
        <taxon>Salicaceae</taxon>
        <taxon>Saliceae</taxon>
        <taxon>Salix</taxon>
    </lineage>
</organism>
<comment type="caution">
    <text evidence="2">The sequence shown here is derived from an EMBL/GenBank/DDBJ whole genome shotgun (WGS) entry which is preliminary data.</text>
</comment>
<proteinExistence type="predicted"/>